<comment type="caution">
    <text evidence="7">The sequence shown here is derived from an EMBL/GenBank/DDBJ whole genome shotgun (WGS) entry which is preliminary data.</text>
</comment>
<proteinExistence type="predicted"/>
<organism evidence="7 8">
    <name type="scientific">Candidatus Electrothrix marina</name>
    <dbReference type="NCBI Taxonomy" id="1859130"/>
    <lineage>
        <taxon>Bacteria</taxon>
        <taxon>Pseudomonadati</taxon>
        <taxon>Thermodesulfobacteriota</taxon>
        <taxon>Desulfobulbia</taxon>
        <taxon>Desulfobulbales</taxon>
        <taxon>Desulfobulbaceae</taxon>
        <taxon>Candidatus Electrothrix</taxon>
    </lineage>
</organism>
<feature type="transmembrane region" description="Helical" evidence="6">
    <location>
        <begin position="7"/>
        <end position="25"/>
    </location>
</feature>
<keyword evidence="2" id="KW-1003">Cell membrane</keyword>
<evidence type="ECO:0000256" key="5">
    <source>
        <dbReference type="ARBA" id="ARBA00023136"/>
    </source>
</evidence>
<feature type="transmembrane region" description="Helical" evidence="6">
    <location>
        <begin position="40"/>
        <end position="61"/>
    </location>
</feature>
<feature type="non-terminal residue" evidence="7">
    <location>
        <position position="1"/>
    </location>
</feature>
<evidence type="ECO:0000256" key="3">
    <source>
        <dbReference type="ARBA" id="ARBA00022692"/>
    </source>
</evidence>
<evidence type="ECO:0000256" key="4">
    <source>
        <dbReference type="ARBA" id="ARBA00022989"/>
    </source>
</evidence>
<comment type="subcellular location">
    <subcellularLocation>
        <location evidence="1">Cell membrane</location>
        <topology evidence="1">Multi-pass membrane protein</topology>
    </subcellularLocation>
</comment>
<dbReference type="NCBIfam" id="TIGR00374">
    <property type="entry name" value="flippase-like domain"/>
    <property type="match status" value="1"/>
</dbReference>
<dbReference type="InterPro" id="IPR022791">
    <property type="entry name" value="L-PG_synthase/AglD"/>
</dbReference>
<dbReference type="GO" id="GO:0005886">
    <property type="term" value="C:plasma membrane"/>
    <property type="evidence" value="ECO:0007669"/>
    <property type="project" value="UniProtKB-SubCell"/>
</dbReference>
<dbReference type="PANTHER" id="PTHR40277">
    <property type="entry name" value="BLL5419 PROTEIN"/>
    <property type="match status" value="1"/>
</dbReference>
<evidence type="ECO:0008006" key="9">
    <source>
        <dbReference type="Google" id="ProtNLM"/>
    </source>
</evidence>
<evidence type="ECO:0000313" key="7">
    <source>
        <dbReference type="EMBL" id="RWX49503.1"/>
    </source>
</evidence>
<evidence type="ECO:0000256" key="6">
    <source>
        <dbReference type="SAM" id="Phobius"/>
    </source>
</evidence>
<dbReference type="Pfam" id="PF03706">
    <property type="entry name" value="LPG_synthase_TM"/>
    <property type="match status" value="1"/>
</dbReference>
<dbReference type="AlphaFoldDB" id="A0A444J8W9"/>
<evidence type="ECO:0000256" key="1">
    <source>
        <dbReference type="ARBA" id="ARBA00004651"/>
    </source>
</evidence>
<feature type="transmembrane region" description="Helical" evidence="6">
    <location>
        <begin position="201"/>
        <end position="222"/>
    </location>
</feature>
<keyword evidence="5 6" id="KW-0472">Membrane</keyword>
<feature type="transmembrane region" description="Helical" evidence="6">
    <location>
        <begin position="234"/>
        <end position="257"/>
    </location>
</feature>
<evidence type="ECO:0000256" key="2">
    <source>
        <dbReference type="ARBA" id="ARBA00022475"/>
    </source>
</evidence>
<feature type="transmembrane region" description="Helical" evidence="6">
    <location>
        <begin position="114"/>
        <end position="139"/>
    </location>
</feature>
<dbReference type="EMBL" id="MTKR01000244">
    <property type="protein sequence ID" value="RWX49503.1"/>
    <property type="molecule type" value="Genomic_DNA"/>
</dbReference>
<keyword evidence="4 6" id="KW-1133">Transmembrane helix</keyword>
<keyword evidence="3 6" id="KW-0812">Transmembrane</keyword>
<accession>A0A444J8W9</accession>
<dbReference type="Proteomes" id="UP000287615">
    <property type="component" value="Unassembled WGS sequence"/>
</dbReference>
<feature type="transmembrane region" description="Helical" evidence="6">
    <location>
        <begin position="148"/>
        <end position="169"/>
    </location>
</feature>
<reference evidence="7 8" key="1">
    <citation type="submission" date="2017-01" db="EMBL/GenBank/DDBJ databases">
        <title>The cable genome- insights into the physiology and evolution of filamentous bacteria capable of sulfide oxidation via long distance electron transfer.</title>
        <authorList>
            <person name="Schreiber L."/>
            <person name="Bjerg J.T."/>
            <person name="Boggild A."/>
            <person name="Van De Vossenberg J."/>
            <person name="Meysman F."/>
            <person name="Nielsen L.P."/>
            <person name="Schramm A."/>
            <person name="Kjeldsen K.U."/>
        </authorList>
    </citation>
    <scope>NUCLEOTIDE SEQUENCE [LARGE SCALE GENOMIC DNA]</scope>
    <source>
        <strain evidence="7">A3</strain>
    </source>
</reference>
<protein>
    <recommendedName>
        <fullName evidence="9">Lysylphosphatidylglycerol synthase TM region</fullName>
    </recommendedName>
</protein>
<gene>
    <name evidence="7" type="ORF">VU00_12441</name>
</gene>
<name>A0A444J8W9_9BACT</name>
<dbReference type="PANTHER" id="PTHR40277:SF1">
    <property type="entry name" value="BLL5419 PROTEIN"/>
    <property type="match status" value="1"/>
</dbReference>
<evidence type="ECO:0000313" key="8">
    <source>
        <dbReference type="Proteomes" id="UP000287615"/>
    </source>
</evidence>
<sequence>AKTTLQYTLRLSVTGLLLFLIFRSIHPEEMLEAVTAISPGYLLLALFAQLACLTVAAYRWQLIVGRLGFKAPFSFYLGSYFKGAFFNQGLPTSIGGDGVRIYDCVKVTGSAEDAFYGVFIDRVIGLAGLLLLNIAALLLNRTLLLTHIYYPLLLILIALATGLLLLFFLRKFSFFTVGKYLGFLGRLSERYFQVYSSLPALTSQLGLSVLIHLLSMSTFFLLGQGVGLNFSAQVYLVMVPPVILLTLLPVSLAGWGVREGAMVAFFLLIGAEKSRVLTFSLLYGFVAVIASLPGFIIFLRRKKLRRREKIHPLQ</sequence>
<feature type="transmembrane region" description="Helical" evidence="6">
    <location>
        <begin position="277"/>
        <end position="299"/>
    </location>
</feature>